<dbReference type="AlphaFoldDB" id="A0A7I9VB99"/>
<dbReference type="GO" id="GO:0008124">
    <property type="term" value="F:4-alpha-hydroxytetrahydrobiopterin dehydratase activity"/>
    <property type="evidence" value="ECO:0007669"/>
    <property type="project" value="UniProtKB-EC"/>
</dbReference>
<dbReference type="PANTHER" id="PTHR12599:SF0">
    <property type="entry name" value="PTERIN-4-ALPHA-CARBINOLAMINE DEHYDRATASE"/>
    <property type="match status" value="1"/>
</dbReference>
<evidence type="ECO:0000256" key="4">
    <source>
        <dbReference type="ARBA" id="ARBA00021735"/>
    </source>
</evidence>
<evidence type="ECO:0000256" key="3">
    <source>
        <dbReference type="ARBA" id="ARBA00013252"/>
    </source>
</evidence>
<dbReference type="EC" id="4.2.1.96" evidence="3"/>
<dbReference type="RefSeq" id="WP_228461480.1">
    <property type="nucleotide sequence ID" value="NZ_BJOV01000005.1"/>
</dbReference>
<evidence type="ECO:0000256" key="2">
    <source>
        <dbReference type="ARBA" id="ARBA00006472"/>
    </source>
</evidence>
<dbReference type="PANTHER" id="PTHR12599">
    <property type="entry name" value="PTERIN-4-ALPHA-CARBINOLAMINE DEHYDRATASE"/>
    <property type="match status" value="1"/>
</dbReference>
<dbReference type="SUPFAM" id="SSF55248">
    <property type="entry name" value="PCD-like"/>
    <property type="match status" value="1"/>
</dbReference>
<dbReference type="CDD" id="cd00488">
    <property type="entry name" value="PCD_DCoH"/>
    <property type="match status" value="1"/>
</dbReference>
<dbReference type="Pfam" id="PF01329">
    <property type="entry name" value="Pterin_4a"/>
    <property type="match status" value="1"/>
</dbReference>
<protein>
    <recommendedName>
        <fullName evidence="4">Putative pterin-4-alpha-carbinolamine dehydratase</fullName>
        <ecNumber evidence="3">4.2.1.96</ecNumber>
    </recommendedName>
</protein>
<sequence>MAMFEHVSLSELPADLSSRRFWMANAIGVQVLRHLPDAAAYPLFMLADGVVEPLAGHGYSLVVDVVGRLERSTDGEIVAESSLGDSDGACMAFHGWVVGDLDNGDRCPIDGWTTPDLGESPGAPWRVTRAGLVAEFRPGSMVRGLAFVERIVAAAEAANHHPDIDLRYSTVRLTLITHDSGNTITDADRSLAVDIAAIAAELGVSAG</sequence>
<comment type="catalytic activity">
    <reaction evidence="1">
        <text>(4aS,6R)-4a-hydroxy-L-erythro-5,6,7,8-tetrahydrobiopterin = (6R)-L-erythro-6,7-dihydrobiopterin + H2O</text>
        <dbReference type="Rhea" id="RHEA:11920"/>
        <dbReference type="ChEBI" id="CHEBI:15377"/>
        <dbReference type="ChEBI" id="CHEBI:15642"/>
        <dbReference type="ChEBI" id="CHEBI:43120"/>
        <dbReference type="EC" id="4.2.1.96"/>
    </reaction>
</comment>
<dbReference type="EMBL" id="BJOV01000005">
    <property type="protein sequence ID" value="GEE02300.1"/>
    <property type="molecule type" value="Genomic_DNA"/>
</dbReference>
<evidence type="ECO:0000256" key="5">
    <source>
        <dbReference type="ARBA" id="ARBA00023239"/>
    </source>
</evidence>
<evidence type="ECO:0000313" key="6">
    <source>
        <dbReference type="EMBL" id="GEE02300.1"/>
    </source>
</evidence>
<reference evidence="7" key="1">
    <citation type="submission" date="2019-06" db="EMBL/GenBank/DDBJ databases">
        <title>Gordonia isolated from sludge of a wastewater treatment plant.</title>
        <authorList>
            <person name="Tamura T."/>
            <person name="Aoyama K."/>
            <person name="Kang Y."/>
            <person name="Saito S."/>
            <person name="Akiyama N."/>
            <person name="Yazawa K."/>
            <person name="Gonoi T."/>
            <person name="Mikami Y."/>
        </authorList>
    </citation>
    <scope>NUCLEOTIDE SEQUENCE [LARGE SCALE GENOMIC DNA]</scope>
    <source>
        <strain evidence="7">NBRC 107696</strain>
    </source>
</reference>
<organism evidence="6 7">
    <name type="scientific">Gordonia spumicola</name>
    <dbReference type="NCBI Taxonomy" id="589161"/>
    <lineage>
        <taxon>Bacteria</taxon>
        <taxon>Bacillati</taxon>
        <taxon>Actinomycetota</taxon>
        <taxon>Actinomycetes</taxon>
        <taxon>Mycobacteriales</taxon>
        <taxon>Gordoniaceae</taxon>
        <taxon>Gordonia</taxon>
    </lineage>
</organism>
<dbReference type="Gene3D" id="3.30.1360.20">
    <property type="entry name" value="Transcriptional coactivator/pterin dehydratase"/>
    <property type="match status" value="1"/>
</dbReference>
<gene>
    <name evidence="6" type="ORF">nbrc107696_27460</name>
</gene>
<dbReference type="InterPro" id="IPR036428">
    <property type="entry name" value="PCD_sf"/>
</dbReference>
<name>A0A7I9VB99_9ACTN</name>
<comment type="caution">
    <text evidence="6">The sequence shown here is derived from an EMBL/GenBank/DDBJ whole genome shotgun (WGS) entry which is preliminary data.</text>
</comment>
<accession>A0A7I9VB99</accession>
<dbReference type="GO" id="GO:0006729">
    <property type="term" value="P:tetrahydrobiopterin biosynthetic process"/>
    <property type="evidence" value="ECO:0007669"/>
    <property type="project" value="InterPro"/>
</dbReference>
<evidence type="ECO:0000313" key="7">
    <source>
        <dbReference type="Proteomes" id="UP000444960"/>
    </source>
</evidence>
<evidence type="ECO:0000256" key="1">
    <source>
        <dbReference type="ARBA" id="ARBA00001554"/>
    </source>
</evidence>
<dbReference type="Proteomes" id="UP000444960">
    <property type="component" value="Unassembled WGS sequence"/>
</dbReference>
<proteinExistence type="inferred from homology"/>
<dbReference type="InterPro" id="IPR001533">
    <property type="entry name" value="Pterin_deHydtase"/>
</dbReference>
<keyword evidence="7" id="KW-1185">Reference proteome</keyword>
<comment type="similarity">
    <text evidence="2">Belongs to the pterin-4-alpha-carbinolamine dehydratase family.</text>
</comment>
<keyword evidence="5" id="KW-0456">Lyase</keyword>